<dbReference type="Pfam" id="PF13560">
    <property type="entry name" value="HTH_31"/>
    <property type="match status" value="1"/>
</dbReference>
<dbReference type="EMBL" id="CP017839">
    <property type="protein sequence ID" value="APA98755.1"/>
    <property type="molecule type" value="Genomic_DNA"/>
</dbReference>
<evidence type="ECO:0000313" key="2">
    <source>
        <dbReference type="EMBL" id="APA98755.1"/>
    </source>
</evidence>
<proteinExistence type="predicted"/>
<reference evidence="4" key="1">
    <citation type="submission" date="2015-07" db="EMBL/GenBank/DDBJ databases">
        <title>Nocardia seriolae U-1 whole genome shotgun sequence.</title>
        <authorList>
            <person name="Imajoh M."/>
            <person name="Fukumoto Y."/>
            <person name="Sukeda M."/>
            <person name="Yamane J."/>
            <person name="Yamasaki K."/>
            <person name="Shimizu M."/>
            <person name="Ohnishi K."/>
            <person name="Oshima S."/>
        </authorList>
    </citation>
    <scope>NUCLEOTIDE SEQUENCE [LARGE SCALE GENOMIC DNA]</scope>
    <source>
        <strain evidence="4">U-1</strain>
    </source>
</reference>
<dbReference type="Proteomes" id="UP000037179">
    <property type="component" value="Unassembled WGS sequence"/>
</dbReference>
<dbReference type="InterPro" id="IPR010982">
    <property type="entry name" value="Lambda_DNA-bd_dom_sf"/>
</dbReference>
<feature type="domain" description="HTH cro/C1-type" evidence="1">
    <location>
        <begin position="15"/>
        <end position="70"/>
    </location>
</feature>
<evidence type="ECO:0000313" key="3">
    <source>
        <dbReference type="EMBL" id="GAP28744.1"/>
    </source>
</evidence>
<protein>
    <submittedName>
        <fullName evidence="3">XRE family transcriptional regulator</fullName>
    </submittedName>
</protein>
<keyword evidence="4" id="KW-1185">Reference proteome</keyword>
<dbReference type="AlphaFoldDB" id="A0ABC9YTB3"/>
<dbReference type="KEGG" id="nsr:NS506_04709"/>
<evidence type="ECO:0000313" key="4">
    <source>
        <dbReference type="Proteomes" id="UP000037179"/>
    </source>
</evidence>
<gene>
    <name evidence="2" type="ORF">NS506_04709</name>
    <name evidence="3" type="ORF">NSK11_contig00041-0055</name>
</gene>
<evidence type="ECO:0000259" key="1">
    <source>
        <dbReference type="PROSITE" id="PS50943"/>
    </source>
</evidence>
<organism evidence="3 4">
    <name type="scientific">Nocardia seriolae</name>
    <dbReference type="NCBI Taxonomy" id="37332"/>
    <lineage>
        <taxon>Bacteria</taxon>
        <taxon>Bacillati</taxon>
        <taxon>Actinomycetota</taxon>
        <taxon>Actinomycetes</taxon>
        <taxon>Mycobacteriales</taxon>
        <taxon>Nocardiaceae</taxon>
        <taxon>Nocardia</taxon>
    </lineage>
</organism>
<dbReference type="InterPro" id="IPR043917">
    <property type="entry name" value="DUF5753"/>
</dbReference>
<evidence type="ECO:0000313" key="5">
    <source>
        <dbReference type="Proteomes" id="UP000180166"/>
    </source>
</evidence>
<dbReference type="Proteomes" id="UP000180166">
    <property type="component" value="Chromosome"/>
</dbReference>
<reference evidence="2 5" key="3">
    <citation type="submission" date="2016-10" db="EMBL/GenBank/DDBJ databases">
        <title>Genome sequence of Nocardia seriolae strain EM150506, isolated from Anguila japonica.</title>
        <authorList>
            <person name="Han H.-J."/>
        </authorList>
    </citation>
    <scope>NUCLEOTIDE SEQUENCE [LARGE SCALE GENOMIC DNA]</scope>
    <source>
        <strain evidence="2 5">EM150506</strain>
    </source>
</reference>
<dbReference type="SUPFAM" id="SSF47413">
    <property type="entry name" value="lambda repressor-like DNA-binding domains"/>
    <property type="match status" value="1"/>
</dbReference>
<dbReference type="Gene3D" id="1.10.260.40">
    <property type="entry name" value="lambda repressor-like DNA-binding domains"/>
    <property type="match status" value="1"/>
</dbReference>
<dbReference type="InterPro" id="IPR001387">
    <property type="entry name" value="Cro/C1-type_HTH"/>
</dbReference>
<dbReference type="EMBL" id="BBYQ01000041">
    <property type="protein sequence ID" value="GAP28744.1"/>
    <property type="molecule type" value="Genomic_DNA"/>
</dbReference>
<reference evidence="3 4" key="2">
    <citation type="journal article" date="2016" name="Genome Announc.">
        <title>Draft Genome Sequence of Erythromycin- and Oxytetracycline-Sensitive Nocardia seriolae Strain U-1 (NBRC 110359).</title>
        <authorList>
            <person name="Imajoh M."/>
            <person name="Sukeda M."/>
            <person name="Shimizu M."/>
            <person name="Yamane J."/>
            <person name="Ohnishi K."/>
            <person name="Oshima S."/>
        </authorList>
    </citation>
    <scope>NUCLEOTIDE SEQUENCE [LARGE SCALE GENOMIC DNA]</scope>
    <source>
        <strain evidence="3 4">U-1</strain>
    </source>
</reference>
<dbReference type="PROSITE" id="PS50943">
    <property type="entry name" value="HTH_CROC1"/>
    <property type="match status" value="1"/>
</dbReference>
<dbReference type="Pfam" id="PF19054">
    <property type="entry name" value="DUF5753"/>
    <property type="match status" value="1"/>
</dbReference>
<name>A0ABC9YTB3_9NOCA</name>
<sequence length="291" mass="33102">MSGSTLAARALGRLLADYRKRAQMSRSAAARYLGTSIQTMSRLEDGLKAKVTHFWINGLADIYNCSDEERLLLLNLVTEMSSAHKNWWRAYEDEMKPRFDYYLGLEEAASRVSSWRLADLPGLLQTPAYRRAIEWTEHPEMPSEQVERRVEMAMRRKSRLEDDGFEVDIVVSEGAMRAQVGGPAVLAEQLRYLADVGERPNVSIRHVPFDAPTHLGSLIESFVLLEFPKLPATGMVESPVVYIEGFVGDLYLERETEVQRFRNAFAEISRVALDPDITRQRMLSRAKECGE</sequence>
<dbReference type="CDD" id="cd00093">
    <property type="entry name" value="HTH_XRE"/>
    <property type="match status" value="1"/>
</dbReference>
<dbReference type="RefSeq" id="WP_033088006.1">
    <property type="nucleotide sequence ID" value="NZ_AP017900.1"/>
</dbReference>
<dbReference type="GeneID" id="93374738"/>
<accession>A0ABC9YTB3</accession>